<reference evidence="3 4" key="1">
    <citation type="submission" date="2011-01" db="EMBL/GenBank/DDBJ databases">
        <title>Complete sequence of Pseudoxanthomonas suwonensis 11-1.</title>
        <authorList>
            <consortium name="US DOE Joint Genome Institute"/>
            <person name="Lucas S."/>
            <person name="Copeland A."/>
            <person name="Lapidus A."/>
            <person name="Cheng J.-F."/>
            <person name="Goodwin L."/>
            <person name="Pitluck S."/>
            <person name="Teshima H."/>
            <person name="Detter J.C."/>
            <person name="Han C."/>
            <person name="Tapia R."/>
            <person name="Land M."/>
            <person name="Hauser L."/>
            <person name="Kyrpides N."/>
            <person name="Ivanova N."/>
            <person name="Ovchinnikova G."/>
            <person name="Siebers A.K."/>
            <person name="Allgaier M."/>
            <person name="Thelen M.P."/>
            <person name="Hugenholtz P."/>
            <person name="Gladden J."/>
            <person name="Woyke T."/>
        </authorList>
    </citation>
    <scope>NUCLEOTIDE SEQUENCE [LARGE SCALE GENOMIC DNA]</scope>
    <source>
        <strain evidence="4">11-1</strain>
    </source>
</reference>
<keyword evidence="1" id="KW-0472">Membrane</keyword>
<organism evidence="3 4">
    <name type="scientific">Pseudoxanthomonas suwonensis (strain 11-1)</name>
    <dbReference type="NCBI Taxonomy" id="743721"/>
    <lineage>
        <taxon>Bacteria</taxon>
        <taxon>Pseudomonadati</taxon>
        <taxon>Pseudomonadota</taxon>
        <taxon>Gammaproteobacteria</taxon>
        <taxon>Lysobacterales</taxon>
        <taxon>Lysobacteraceae</taxon>
        <taxon>Pseudoxanthomonas</taxon>
    </lineage>
</organism>
<dbReference type="KEGG" id="psu:Psesu_0751"/>
<dbReference type="PANTHER" id="PTHR30441">
    <property type="entry name" value="DUF748 DOMAIN-CONTAINING PROTEIN"/>
    <property type="match status" value="1"/>
</dbReference>
<dbReference type="GO" id="GO:0090313">
    <property type="term" value="P:regulation of protein targeting to membrane"/>
    <property type="evidence" value="ECO:0007669"/>
    <property type="project" value="TreeGrafter"/>
</dbReference>
<dbReference type="Proteomes" id="UP000008632">
    <property type="component" value="Chromosome"/>
</dbReference>
<proteinExistence type="predicted"/>
<sequence>MLSTAAPDTGRMDRTRSLSPRLRRLRQWRPSRPLGWTLAALGIAILLLVLFFDWNWFKGPLERAVGSATGREFRIGGDLDVDLGRTITVSADQLTLSNAEWSKEPRMGAAERVEIDIAAWPLLALRLRMKEIRAVRTDIWLETNPDGEGGNWEFGDDHSDPDEDPRWRLERLWIDDGRLRFTNASERTDIDLALASIEGGDRSTAPVAVKGNGHWRGAAFRMEGQAASPLELADTDTPYRIDLDARAGRTRASATGTLTNPFRFQTFDLQMKLAGADLEELYPLLGLALPASPPYALDGRLRRNGDVWRYEGFKGTVGDSDLSGDVKVDVSGERPLFVAQLLSRKLDLDDLAGFLGAPPATGAGETANAEQEAEAARRAASPRLLPDKPYDLAKLNAMDADVRWRAQKIQSPTLPMIEDMDAHLVAQAGRVRLQPLDFGVAGGEVRADITMDARRAPIDTVARIGVRGVDLPKLLAKAELAQGAVGRIGGDISLRGRGNSVAAILGSADGDVALGMGRGRVSNLVMELAGIDIAEALKFLLTDDRQVPVRCAFADFGVEEGLMTSRALAFDTTDTIIVGEGTINLQDESLDLLLRPRPKDRSILTLRSPLRVGGSFKDPSFRPDMKALGLRGAIALALGSITPPAALLATFETGPGENADCGGKYAR</sequence>
<dbReference type="AlphaFoldDB" id="E6WRE6"/>
<accession>E6WRE6</accession>
<feature type="domain" description="AsmA" evidence="2">
    <location>
        <begin position="35"/>
        <end position="566"/>
    </location>
</feature>
<feature type="transmembrane region" description="Helical" evidence="1">
    <location>
        <begin position="34"/>
        <end position="57"/>
    </location>
</feature>
<dbReference type="STRING" id="743721.Psesu_0751"/>
<dbReference type="EMBL" id="CP002446">
    <property type="protein sequence ID" value="ADV26604.1"/>
    <property type="molecule type" value="Genomic_DNA"/>
</dbReference>
<name>E6WRE6_PSEUU</name>
<evidence type="ECO:0000313" key="3">
    <source>
        <dbReference type="EMBL" id="ADV26604.1"/>
    </source>
</evidence>
<keyword evidence="4" id="KW-1185">Reference proteome</keyword>
<dbReference type="Pfam" id="PF05170">
    <property type="entry name" value="AsmA"/>
    <property type="match status" value="1"/>
</dbReference>
<keyword evidence="1" id="KW-0812">Transmembrane</keyword>
<dbReference type="eggNOG" id="COG2982">
    <property type="taxonomic scope" value="Bacteria"/>
</dbReference>
<dbReference type="PANTHER" id="PTHR30441:SF9">
    <property type="entry name" value="ASMA FAMILY PROTEIN YHJG"/>
    <property type="match status" value="1"/>
</dbReference>
<dbReference type="InterPro" id="IPR052894">
    <property type="entry name" value="AsmA-related"/>
</dbReference>
<evidence type="ECO:0000313" key="4">
    <source>
        <dbReference type="Proteomes" id="UP000008632"/>
    </source>
</evidence>
<gene>
    <name evidence="3" type="ordered locus">Psesu_0751</name>
</gene>
<evidence type="ECO:0000256" key="1">
    <source>
        <dbReference type="SAM" id="Phobius"/>
    </source>
</evidence>
<dbReference type="HOGENOM" id="CLU_017234_2_0_6"/>
<dbReference type="GO" id="GO:0005886">
    <property type="term" value="C:plasma membrane"/>
    <property type="evidence" value="ECO:0007669"/>
    <property type="project" value="TreeGrafter"/>
</dbReference>
<protein>
    <submittedName>
        <fullName evidence="3">AsmA family protein</fullName>
    </submittedName>
</protein>
<keyword evidence="1" id="KW-1133">Transmembrane helix</keyword>
<dbReference type="InterPro" id="IPR007844">
    <property type="entry name" value="AsmA"/>
</dbReference>
<evidence type="ECO:0000259" key="2">
    <source>
        <dbReference type="Pfam" id="PF05170"/>
    </source>
</evidence>